<reference evidence="3" key="1">
    <citation type="journal article" date="2019" name="Int. J. Syst. Evol. Microbiol.">
        <title>The Global Catalogue of Microorganisms (GCM) 10K type strain sequencing project: providing services to taxonomists for standard genome sequencing and annotation.</title>
        <authorList>
            <consortium name="The Broad Institute Genomics Platform"/>
            <consortium name="The Broad Institute Genome Sequencing Center for Infectious Disease"/>
            <person name="Wu L."/>
            <person name="Ma J."/>
        </authorList>
    </citation>
    <scope>NUCLEOTIDE SEQUENCE [LARGE SCALE GENOMIC DNA]</scope>
    <source>
        <strain evidence="3">JCM 31696</strain>
    </source>
</reference>
<feature type="non-terminal residue" evidence="2">
    <location>
        <position position="1"/>
    </location>
</feature>
<comment type="caution">
    <text evidence="2">The sequence shown here is derived from an EMBL/GenBank/DDBJ whole genome shotgun (WGS) entry which is preliminary data.</text>
</comment>
<organism evidence="2 3">
    <name type="scientific">Actinomadura adrarensis</name>
    <dbReference type="NCBI Taxonomy" id="1819600"/>
    <lineage>
        <taxon>Bacteria</taxon>
        <taxon>Bacillati</taxon>
        <taxon>Actinomycetota</taxon>
        <taxon>Actinomycetes</taxon>
        <taxon>Streptosporangiales</taxon>
        <taxon>Thermomonosporaceae</taxon>
        <taxon>Actinomadura</taxon>
    </lineage>
</organism>
<evidence type="ECO:0000313" key="3">
    <source>
        <dbReference type="Proteomes" id="UP001597083"/>
    </source>
</evidence>
<dbReference type="Proteomes" id="UP001597083">
    <property type="component" value="Unassembled WGS sequence"/>
</dbReference>
<keyword evidence="1" id="KW-0812">Transmembrane</keyword>
<gene>
    <name evidence="2" type="ORF">ACFQ07_19485</name>
</gene>
<protein>
    <submittedName>
        <fullName evidence="2">DUF6297 family protein</fullName>
    </submittedName>
</protein>
<dbReference type="InterPro" id="IPR046264">
    <property type="entry name" value="DUF6297"/>
</dbReference>
<dbReference type="Pfam" id="PF19814">
    <property type="entry name" value="DUF6297"/>
    <property type="match status" value="1"/>
</dbReference>
<sequence>GSDRLLTLAHLVVPATGAVLWTSITAALVPGISVLAAAISAAGGLLVTYRMATRPPMDYGGSLVDFGVLGLIPVSLISQPARGPALLAVLCLVQMAVQ</sequence>
<keyword evidence="1" id="KW-0472">Membrane</keyword>
<proteinExistence type="predicted"/>
<evidence type="ECO:0000256" key="1">
    <source>
        <dbReference type="SAM" id="Phobius"/>
    </source>
</evidence>
<keyword evidence="1" id="KW-1133">Transmembrane helix</keyword>
<keyword evidence="3" id="KW-1185">Reference proteome</keyword>
<feature type="transmembrane region" description="Helical" evidence="1">
    <location>
        <begin position="27"/>
        <end position="47"/>
    </location>
</feature>
<evidence type="ECO:0000313" key="2">
    <source>
        <dbReference type="EMBL" id="MFD0854427.1"/>
    </source>
</evidence>
<accession>A0ABW3CKA1</accession>
<dbReference type="EMBL" id="JBHTIR010002931">
    <property type="protein sequence ID" value="MFD0854427.1"/>
    <property type="molecule type" value="Genomic_DNA"/>
</dbReference>
<name>A0ABW3CKA1_9ACTN</name>